<dbReference type="GO" id="GO:0046983">
    <property type="term" value="F:protein dimerization activity"/>
    <property type="evidence" value="ECO:0007669"/>
    <property type="project" value="InterPro"/>
</dbReference>
<dbReference type="PANTHER" id="PTHR11945:SF387">
    <property type="entry name" value="AGAMOUS-LIKE MADS-BOX PROTEIN AGL80"/>
    <property type="match status" value="1"/>
</dbReference>
<dbReference type="Pfam" id="PF00319">
    <property type="entry name" value="SRF-TF"/>
    <property type="match status" value="1"/>
</dbReference>
<dbReference type="CDD" id="cd00266">
    <property type="entry name" value="MADS_SRF_like"/>
    <property type="match status" value="1"/>
</dbReference>
<dbReference type="GO" id="GO:0045944">
    <property type="term" value="P:positive regulation of transcription by RNA polymerase II"/>
    <property type="evidence" value="ECO:0007669"/>
    <property type="project" value="InterPro"/>
</dbReference>
<dbReference type="Proteomes" id="UP000593562">
    <property type="component" value="Unassembled WGS sequence"/>
</dbReference>
<dbReference type="InterPro" id="IPR002100">
    <property type="entry name" value="TF_MADSbox"/>
</dbReference>
<dbReference type="InterPro" id="IPR036879">
    <property type="entry name" value="TF_MADSbox_sf"/>
</dbReference>
<dbReference type="AlphaFoldDB" id="A0A7J7CLV2"/>
<dbReference type="PANTHER" id="PTHR11945">
    <property type="entry name" value="MADS BOX PROTEIN"/>
    <property type="match status" value="1"/>
</dbReference>
<reference evidence="8 9" key="1">
    <citation type="journal article" date="2020" name="Nat. Commun.">
        <title>Genome of Tripterygium wilfordii and identification of cytochrome P450 involved in triptolide biosynthesis.</title>
        <authorList>
            <person name="Tu L."/>
            <person name="Su P."/>
            <person name="Zhang Z."/>
            <person name="Gao L."/>
            <person name="Wang J."/>
            <person name="Hu T."/>
            <person name="Zhou J."/>
            <person name="Zhang Y."/>
            <person name="Zhao Y."/>
            <person name="Liu Y."/>
            <person name="Song Y."/>
            <person name="Tong Y."/>
            <person name="Lu Y."/>
            <person name="Yang J."/>
            <person name="Xu C."/>
            <person name="Jia M."/>
            <person name="Peters R.J."/>
            <person name="Huang L."/>
            <person name="Gao W."/>
        </authorList>
    </citation>
    <scope>NUCLEOTIDE SEQUENCE [LARGE SCALE GENOMIC DNA]</scope>
    <source>
        <strain evidence="9">cv. XIE 37</strain>
        <tissue evidence="8">Leaf</tissue>
    </source>
</reference>
<gene>
    <name evidence="8" type="ORF">HS088_TW15G00527</name>
</gene>
<keyword evidence="2" id="KW-0805">Transcription regulation</keyword>
<evidence type="ECO:0000256" key="4">
    <source>
        <dbReference type="ARBA" id="ARBA00023163"/>
    </source>
</evidence>
<feature type="coiled-coil region" evidence="6">
    <location>
        <begin position="77"/>
        <end position="104"/>
    </location>
</feature>
<evidence type="ECO:0000313" key="9">
    <source>
        <dbReference type="Proteomes" id="UP000593562"/>
    </source>
</evidence>
<feature type="domain" description="MADS-box" evidence="7">
    <location>
        <begin position="1"/>
        <end position="51"/>
    </location>
</feature>
<evidence type="ECO:0000256" key="2">
    <source>
        <dbReference type="ARBA" id="ARBA00023015"/>
    </source>
</evidence>
<dbReference type="InterPro" id="IPR033897">
    <property type="entry name" value="SRF-like_MADS-box"/>
</dbReference>
<keyword evidence="6" id="KW-0175">Coiled coil</keyword>
<dbReference type="EMBL" id="JAAARO010000015">
    <property type="protein sequence ID" value="KAF5735028.1"/>
    <property type="molecule type" value="Genomic_DNA"/>
</dbReference>
<comment type="subcellular location">
    <subcellularLocation>
        <location evidence="1">Nucleus</location>
    </subcellularLocation>
</comment>
<evidence type="ECO:0000256" key="5">
    <source>
        <dbReference type="ARBA" id="ARBA00023242"/>
    </source>
</evidence>
<evidence type="ECO:0000256" key="6">
    <source>
        <dbReference type="SAM" id="Coils"/>
    </source>
</evidence>
<dbReference type="GO" id="GO:0000981">
    <property type="term" value="F:DNA-binding transcription factor activity, RNA polymerase II-specific"/>
    <property type="evidence" value="ECO:0007669"/>
    <property type="project" value="InterPro"/>
</dbReference>
<evidence type="ECO:0000313" key="8">
    <source>
        <dbReference type="EMBL" id="KAF5735028.1"/>
    </source>
</evidence>
<comment type="caution">
    <text evidence="8">The sequence shown here is derived from an EMBL/GenBank/DDBJ whole genome shotgun (WGS) entry which is preliminary data.</text>
</comment>
<evidence type="ECO:0000256" key="1">
    <source>
        <dbReference type="ARBA" id="ARBA00004123"/>
    </source>
</evidence>
<dbReference type="SMART" id="SM00432">
    <property type="entry name" value="MADS"/>
    <property type="match status" value="1"/>
</dbReference>
<keyword evidence="3" id="KW-0238">DNA-binding</keyword>
<dbReference type="GO" id="GO:0000978">
    <property type="term" value="F:RNA polymerase II cis-regulatory region sequence-specific DNA binding"/>
    <property type="evidence" value="ECO:0007669"/>
    <property type="project" value="TreeGrafter"/>
</dbReference>
<dbReference type="InParanoid" id="A0A7J7CLV2"/>
<protein>
    <submittedName>
        <fullName evidence="8">Agamous-like MADS-box protein AGL80</fullName>
    </submittedName>
</protein>
<dbReference type="Gene3D" id="3.40.1810.10">
    <property type="entry name" value="Transcription factor, MADS-box"/>
    <property type="match status" value="1"/>
</dbReference>
<accession>A0A7J7CLV2</accession>
<organism evidence="8 9">
    <name type="scientific">Tripterygium wilfordii</name>
    <name type="common">Thunder God vine</name>
    <dbReference type="NCBI Taxonomy" id="458696"/>
    <lineage>
        <taxon>Eukaryota</taxon>
        <taxon>Viridiplantae</taxon>
        <taxon>Streptophyta</taxon>
        <taxon>Embryophyta</taxon>
        <taxon>Tracheophyta</taxon>
        <taxon>Spermatophyta</taxon>
        <taxon>Magnoliopsida</taxon>
        <taxon>eudicotyledons</taxon>
        <taxon>Gunneridae</taxon>
        <taxon>Pentapetalae</taxon>
        <taxon>rosids</taxon>
        <taxon>fabids</taxon>
        <taxon>Celastrales</taxon>
        <taxon>Celastraceae</taxon>
        <taxon>Tripterygium</taxon>
    </lineage>
</organism>
<keyword evidence="4" id="KW-0804">Transcription</keyword>
<proteinExistence type="predicted"/>
<dbReference type="SUPFAM" id="SSF55455">
    <property type="entry name" value="SRF-like"/>
    <property type="match status" value="1"/>
</dbReference>
<keyword evidence="5" id="KW-0539">Nucleus</keyword>
<evidence type="ECO:0000256" key="3">
    <source>
        <dbReference type="ARBA" id="ARBA00023125"/>
    </source>
</evidence>
<sequence length="109" mass="12781">MGRIPRKKVTFHRRKQSLMKKASELSTLCGIDACAIISNSYEDQHEVWPSNEEIQPILSRFRNLSEMEKGKNKVDDVRFVQLRIDKAKNQLQKLCKAVREQEIIDRCHV</sequence>
<dbReference type="GO" id="GO:0005634">
    <property type="term" value="C:nucleus"/>
    <property type="evidence" value="ECO:0007669"/>
    <property type="project" value="UniProtKB-SubCell"/>
</dbReference>
<dbReference type="PROSITE" id="PS50066">
    <property type="entry name" value="MADS_BOX_2"/>
    <property type="match status" value="1"/>
</dbReference>
<name>A0A7J7CLV2_TRIWF</name>
<evidence type="ECO:0000259" key="7">
    <source>
        <dbReference type="PROSITE" id="PS50066"/>
    </source>
</evidence>
<keyword evidence="9" id="KW-1185">Reference proteome</keyword>